<organism evidence="2 3">
    <name type="scientific">Qipengyuania pacifica</name>
    <dbReference type="NCBI Taxonomy" id="2860199"/>
    <lineage>
        <taxon>Bacteria</taxon>
        <taxon>Pseudomonadati</taxon>
        <taxon>Pseudomonadota</taxon>
        <taxon>Alphaproteobacteria</taxon>
        <taxon>Sphingomonadales</taxon>
        <taxon>Erythrobacteraceae</taxon>
        <taxon>Qipengyuania</taxon>
    </lineage>
</organism>
<dbReference type="SUPFAM" id="SSF56436">
    <property type="entry name" value="C-type lectin-like"/>
    <property type="match status" value="1"/>
</dbReference>
<dbReference type="EMBL" id="JAIGNQ010000001">
    <property type="protein sequence ID" value="MBX7487922.1"/>
    <property type="molecule type" value="Genomic_DNA"/>
</dbReference>
<proteinExistence type="predicted"/>
<dbReference type="InterPro" id="IPR005532">
    <property type="entry name" value="SUMF_dom"/>
</dbReference>
<keyword evidence="3" id="KW-1185">Reference proteome</keyword>
<comment type="caution">
    <text evidence="2">The sequence shown here is derived from an EMBL/GenBank/DDBJ whole genome shotgun (WGS) entry which is preliminary data.</text>
</comment>
<dbReference type="InterPro" id="IPR042095">
    <property type="entry name" value="SUMF_sf"/>
</dbReference>
<accession>A0ABS7JIR8</accession>
<reference evidence="2 3" key="1">
    <citation type="submission" date="2021-08" db="EMBL/GenBank/DDBJ databases">
        <title>Comparative Genomics Analysis of the Genus Qipengyuania Reveals Extensive Genetic Diversity and Metabolic Versatility, Including the Description of Fifteen Novel Species.</title>
        <authorList>
            <person name="Liu Y."/>
        </authorList>
    </citation>
    <scope>NUCLEOTIDE SEQUENCE [LARGE SCALE GENOMIC DNA]</scope>
    <source>
        <strain evidence="2 3">GH25</strain>
    </source>
</reference>
<name>A0ABS7JIR8_9SPHN</name>
<sequence length="317" mass="35654">MPECDGLAFVPGGTFLMGSERFYPEEAPVRQVRVDPFMIDIHPVTNRKFSEFISQTGYTTTAEIAPDPAQYPNMPEELARAGSLVFHKTRGPVDLSDASNWWSFIFGAYWKKPLGPDSDIDSLDLWDHPVVHVTHDDARAYAEWCGKALPTEAEFEFAARGGCGDTAYSWGSELAPGGQMLANYWQGLFPFSNLELDGWERTSPVGTYPANGYGIYDMIGNTWEWTEDWWRDKPQPMVKKRKSACCTIENPKGGRRMESLDKAQPDVKIGRKVIKGGSHLCAENYCQRYRPAARHPQMIDSSTSHIGFRCVLRDLPG</sequence>
<dbReference type="InterPro" id="IPR051043">
    <property type="entry name" value="Sulfatase_Mod_Factor_Kinase"/>
</dbReference>
<dbReference type="Gene3D" id="3.90.1580.10">
    <property type="entry name" value="paralog of FGE (formylglycine-generating enzyme)"/>
    <property type="match status" value="1"/>
</dbReference>
<protein>
    <submittedName>
        <fullName evidence="2">Formylglycine-generating enzyme family protein</fullName>
    </submittedName>
</protein>
<feature type="domain" description="Sulfatase-modifying factor enzyme-like" evidence="1">
    <location>
        <begin position="4"/>
        <end position="311"/>
    </location>
</feature>
<gene>
    <name evidence="2" type="ORF">K3177_05290</name>
</gene>
<dbReference type="PANTHER" id="PTHR23150">
    <property type="entry name" value="SULFATASE MODIFYING FACTOR 1, 2"/>
    <property type="match status" value="1"/>
</dbReference>
<dbReference type="InterPro" id="IPR016187">
    <property type="entry name" value="CTDL_fold"/>
</dbReference>
<evidence type="ECO:0000259" key="1">
    <source>
        <dbReference type="Pfam" id="PF03781"/>
    </source>
</evidence>
<dbReference type="Pfam" id="PF03781">
    <property type="entry name" value="FGE-sulfatase"/>
    <property type="match status" value="1"/>
</dbReference>
<dbReference type="PANTHER" id="PTHR23150:SF19">
    <property type="entry name" value="FORMYLGLYCINE-GENERATING ENZYME"/>
    <property type="match status" value="1"/>
</dbReference>
<evidence type="ECO:0000313" key="3">
    <source>
        <dbReference type="Proteomes" id="UP000776651"/>
    </source>
</evidence>
<dbReference type="Proteomes" id="UP000776651">
    <property type="component" value="Unassembled WGS sequence"/>
</dbReference>
<evidence type="ECO:0000313" key="2">
    <source>
        <dbReference type="EMBL" id="MBX7487922.1"/>
    </source>
</evidence>